<dbReference type="InterPro" id="IPR001715">
    <property type="entry name" value="CH_dom"/>
</dbReference>
<keyword evidence="5 9" id="KW-0493">Microtubule</keyword>
<dbReference type="Pfam" id="PF03271">
    <property type="entry name" value="EB1"/>
    <property type="match status" value="1"/>
</dbReference>
<evidence type="ECO:0000256" key="6">
    <source>
        <dbReference type="ARBA" id="ARBA00022776"/>
    </source>
</evidence>
<dbReference type="VEuPathDB" id="TriTrypDB:ECC02_007385"/>
<dbReference type="InterPro" id="IPR027328">
    <property type="entry name" value="MAPRE"/>
</dbReference>
<organism evidence="13 14">
    <name type="scientific">Trypanosoma cruzi</name>
    <dbReference type="NCBI Taxonomy" id="5693"/>
    <lineage>
        <taxon>Eukaryota</taxon>
        <taxon>Discoba</taxon>
        <taxon>Euglenozoa</taxon>
        <taxon>Kinetoplastea</taxon>
        <taxon>Metakinetoplastina</taxon>
        <taxon>Trypanosomatida</taxon>
        <taxon>Trypanosomatidae</taxon>
        <taxon>Trypanosoma</taxon>
        <taxon>Schizotrypanum</taxon>
    </lineage>
</organism>
<feature type="region of interest" description="Disordered" evidence="10">
    <location>
        <begin position="142"/>
        <end position="186"/>
    </location>
</feature>
<dbReference type="PANTHER" id="PTHR10623">
    <property type="entry name" value="MICROTUBULE-ASSOCIATED PROTEIN RP/EB FAMILY MEMBER"/>
    <property type="match status" value="1"/>
</dbReference>
<evidence type="ECO:0000313" key="13">
    <source>
        <dbReference type="EMBL" id="PWU86393.1"/>
    </source>
</evidence>
<evidence type="ECO:0000256" key="7">
    <source>
        <dbReference type="ARBA" id="ARBA00023212"/>
    </source>
</evidence>
<dbReference type="Gene3D" id="1.20.5.1430">
    <property type="match status" value="1"/>
</dbReference>
<dbReference type="VEuPathDB" id="TriTrypDB:TCSYLVIO_003576"/>
<dbReference type="PROSITE" id="PS51230">
    <property type="entry name" value="EB1_C"/>
    <property type="match status" value="1"/>
</dbReference>
<reference evidence="13 14" key="1">
    <citation type="journal article" date="2018" name="Microb. Genom.">
        <title>Expanding an expanded genome: long-read sequencing of Trypanosoma cruzi.</title>
        <authorList>
            <person name="Berna L."/>
            <person name="Rodriguez M."/>
            <person name="Chiribao M.L."/>
            <person name="Parodi-Talice A."/>
            <person name="Pita S."/>
            <person name="Rijo G."/>
            <person name="Alvarez-Valin F."/>
            <person name="Robello C."/>
        </authorList>
    </citation>
    <scope>NUCLEOTIDE SEQUENCE [LARGE SCALE GENOMIC DNA]</scope>
    <source>
        <strain evidence="13 14">Dm28c</strain>
    </source>
</reference>
<dbReference type="Proteomes" id="UP000246121">
    <property type="component" value="Unassembled WGS sequence"/>
</dbReference>
<evidence type="ECO:0000259" key="12">
    <source>
        <dbReference type="PROSITE" id="PS51230"/>
    </source>
</evidence>
<dbReference type="VEuPathDB" id="TriTrypDB:TCDM_07144"/>
<feature type="compositionally biased region" description="Basic residues" evidence="10">
    <location>
        <begin position="393"/>
        <end position="404"/>
    </location>
</feature>
<sequence>MDHGRMPASLQVVSSKESRTELLAWLNELLQRNAAAGGHSLPRLHKVEQCGNCVPYVLLLPSLLPTSYPPLTTKAKTNAKHEFDAVVNLKLFTDALQKNGIPRPGLLTEESDKIIKGAYQANLQLLQWFRGLYDALSQSRGEGQARNHSSGKSLEHDTAGACGRTGSTHLPKEHESQPIEVEKTSTAVTVVKENSLRSCRAPSVRVGASSLPPSAHSQESASKPVPLTTKTANSFHDPLGSSDSRPSVAGRQASQGRAGRVSTGRHDTTVRSLSASKDRHASTARTPLRRAGDGAAITRPVSSMLRNSNGTKRLEAGREPVAGPSGRMGGKEKSLARPNGADSLQAVAANSTTTNTTNNTNTLYASRKSSVTRPLLDCRNTDTNGRFVSPMTGKKRLTAPHRGPKSPSLSASHNAHTALIQVVETETSAHSRHGSQSMSEWGSDDSATASEMLIRVRNERQFYYDKLRQIESIVGPLVNKSETSREVKHLAQSVLEVLYALS</sequence>
<gene>
    <name evidence="13" type="ORF">C4B63_123g39</name>
</gene>
<feature type="compositionally biased region" description="Basic and acidic residues" evidence="10">
    <location>
        <begin position="170"/>
        <end position="183"/>
    </location>
</feature>
<evidence type="ECO:0000256" key="9">
    <source>
        <dbReference type="PROSITE-ProRule" id="PRU00576"/>
    </source>
</evidence>
<dbReference type="VEuPathDB" id="TriTrypDB:C3747_126g119"/>
<evidence type="ECO:0000259" key="11">
    <source>
        <dbReference type="PROSITE" id="PS50021"/>
    </source>
</evidence>
<dbReference type="InterPro" id="IPR004953">
    <property type="entry name" value="EB1_C"/>
</dbReference>
<dbReference type="VEuPathDB" id="TriTrypDB:TcBrA4_0096420"/>
<dbReference type="InterPro" id="IPR036133">
    <property type="entry name" value="EB1_C_sf"/>
</dbReference>
<keyword evidence="7" id="KW-0206">Cytoskeleton</keyword>
<dbReference type="VEuPathDB" id="TriTrypDB:TcCLB.506145.20"/>
<evidence type="ECO:0000256" key="2">
    <source>
        <dbReference type="ARBA" id="ARBA00010729"/>
    </source>
</evidence>
<dbReference type="AlphaFoldDB" id="A0A2V2UVX6"/>
<comment type="caution">
    <text evidence="13">The sequence shown here is derived from an EMBL/GenBank/DDBJ whole genome shotgun (WGS) entry which is preliminary data.</text>
</comment>
<feature type="region of interest" description="Disordered" evidence="10">
    <location>
        <begin position="315"/>
        <end position="337"/>
    </location>
</feature>
<feature type="region of interest" description="Disordered" evidence="10">
    <location>
        <begin position="204"/>
        <end position="286"/>
    </location>
</feature>
<evidence type="ECO:0000256" key="8">
    <source>
        <dbReference type="ARBA" id="ARBA00023306"/>
    </source>
</evidence>
<name>A0A2V2UVX6_TRYCR</name>
<dbReference type="Gene3D" id="1.10.418.10">
    <property type="entry name" value="Calponin-like domain"/>
    <property type="match status" value="1"/>
</dbReference>
<keyword evidence="6" id="KW-0498">Mitosis</keyword>
<dbReference type="SUPFAM" id="SSF140612">
    <property type="entry name" value="EB1 dimerisation domain-like"/>
    <property type="match status" value="1"/>
</dbReference>
<dbReference type="VEuPathDB" id="TriTrypDB:BCY84_12103"/>
<feature type="region of interest" description="Disordered" evidence="10">
    <location>
        <begin position="375"/>
        <end position="412"/>
    </location>
</feature>
<evidence type="ECO:0000313" key="14">
    <source>
        <dbReference type="Proteomes" id="UP000246121"/>
    </source>
</evidence>
<dbReference type="PROSITE" id="PS50021">
    <property type="entry name" value="CH"/>
    <property type="match status" value="1"/>
</dbReference>
<dbReference type="VEuPathDB" id="TriTrypDB:Tc_MARK_2290"/>
<comment type="subcellular location">
    <subcellularLocation>
        <location evidence="1">Cytoplasm</location>
        <location evidence="1">Cytoskeleton</location>
    </subcellularLocation>
</comment>
<dbReference type="GO" id="GO:0005874">
    <property type="term" value="C:microtubule"/>
    <property type="evidence" value="ECO:0007669"/>
    <property type="project" value="UniProtKB-KW"/>
</dbReference>
<dbReference type="GO" id="GO:0051301">
    <property type="term" value="P:cell division"/>
    <property type="evidence" value="ECO:0007669"/>
    <property type="project" value="UniProtKB-KW"/>
</dbReference>
<evidence type="ECO:0000256" key="1">
    <source>
        <dbReference type="ARBA" id="ARBA00004245"/>
    </source>
</evidence>
<evidence type="ECO:0000256" key="3">
    <source>
        <dbReference type="ARBA" id="ARBA00022490"/>
    </source>
</evidence>
<dbReference type="VEuPathDB" id="TriTrypDB:C4B63_123g39"/>
<proteinExistence type="inferred from homology"/>
<feature type="domain" description="EB1 C-terminal" evidence="12">
    <location>
        <begin position="431"/>
        <end position="502"/>
    </location>
</feature>
<keyword evidence="4" id="KW-0132">Cell division</keyword>
<dbReference type="VEuPathDB" id="TriTrypDB:TcCLB.508347.30"/>
<dbReference type="EMBL" id="PRFA01000123">
    <property type="protein sequence ID" value="PWU86393.1"/>
    <property type="molecule type" value="Genomic_DNA"/>
</dbReference>
<comment type="similarity">
    <text evidence="2">Belongs to the MAPRE family.</text>
</comment>
<dbReference type="GO" id="GO:0008017">
    <property type="term" value="F:microtubule binding"/>
    <property type="evidence" value="ECO:0007669"/>
    <property type="project" value="InterPro"/>
</dbReference>
<feature type="compositionally biased region" description="Polar residues" evidence="10">
    <location>
        <begin position="211"/>
        <end position="221"/>
    </location>
</feature>
<dbReference type="VEuPathDB" id="TriTrypDB:TcG_04723"/>
<evidence type="ECO:0008006" key="15">
    <source>
        <dbReference type="Google" id="ProtNLM"/>
    </source>
</evidence>
<dbReference type="InterPro" id="IPR036872">
    <property type="entry name" value="CH_dom_sf"/>
</dbReference>
<keyword evidence="3" id="KW-0963">Cytoplasm</keyword>
<dbReference type="SUPFAM" id="SSF47576">
    <property type="entry name" value="Calponin-homology domain, CH-domain"/>
    <property type="match status" value="1"/>
</dbReference>
<evidence type="ECO:0000256" key="10">
    <source>
        <dbReference type="SAM" id="MobiDB-lite"/>
    </source>
</evidence>
<evidence type="ECO:0000256" key="4">
    <source>
        <dbReference type="ARBA" id="ARBA00022618"/>
    </source>
</evidence>
<feature type="domain" description="Calponin-homology (CH)" evidence="11">
    <location>
        <begin position="16"/>
        <end position="134"/>
    </location>
</feature>
<keyword evidence="8" id="KW-0131">Cell cycle</keyword>
<dbReference type="VEuPathDB" id="TriTrypDB:TcCL_NonESM04789"/>
<evidence type="ECO:0000256" key="5">
    <source>
        <dbReference type="ARBA" id="ARBA00022701"/>
    </source>
</evidence>
<protein>
    <recommendedName>
        <fullName evidence="15">End-binding protein 1</fullName>
    </recommendedName>
</protein>
<accession>A0A2V2UVX6</accession>
<feature type="compositionally biased region" description="Polar residues" evidence="10">
    <location>
        <begin position="142"/>
        <end position="152"/>
    </location>
</feature>
<dbReference type="VEuPathDB" id="TriTrypDB:TcYC6_0085820"/>